<dbReference type="SUPFAM" id="SSF52540">
    <property type="entry name" value="P-loop containing nucleoside triphosphate hydrolases"/>
    <property type="match status" value="1"/>
</dbReference>
<dbReference type="AlphaFoldDB" id="A0A1D4R9T9"/>
<dbReference type="GO" id="GO:0016787">
    <property type="term" value="F:hydrolase activity"/>
    <property type="evidence" value="ECO:0007669"/>
    <property type="project" value="UniProtKB-KW"/>
</dbReference>
<keyword evidence="8" id="KW-0067">ATP-binding</keyword>
<organism evidence="12 14">
    <name type="scientific">Staphylococcus caeli</name>
    <dbReference type="NCBI Taxonomy" id="2201815"/>
    <lineage>
        <taxon>Bacteria</taxon>
        <taxon>Bacillati</taxon>
        <taxon>Bacillota</taxon>
        <taxon>Bacilli</taxon>
        <taxon>Bacillales</taxon>
        <taxon>Staphylococcaceae</taxon>
        <taxon>Staphylococcus</taxon>
    </lineage>
</organism>
<evidence type="ECO:0000313" key="13">
    <source>
        <dbReference type="Proteomes" id="UP000095412"/>
    </source>
</evidence>
<evidence type="ECO:0000256" key="7">
    <source>
        <dbReference type="ARBA" id="ARBA00022741"/>
    </source>
</evidence>
<protein>
    <recommendedName>
        <fullName evidence="3">tRNA threonylcarbamoyladenosine biosynthesis protein TsaE</fullName>
    </recommendedName>
    <alternativeName>
        <fullName evidence="10">t(6)A37 threonylcarbamoyladenosine biosynthesis protein TsaE</fullName>
    </alternativeName>
</protein>
<dbReference type="GO" id="GO:0002949">
    <property type="term" value="P:tRNA threonylcarbamoyladenosine modification"/>
    <property type="evidence" value="ECO:0007669"/>
    <property type="project" value="InterPro"/>
</dbReference>
<evidence type="ECO:0000256" key="4">
    <source>
        <dbReference type="ARBA" id="ARBA00022490"/>
    </source>
</evidence>
<dbReference type="Gene3D" id="3.40.50.300">
    <property type="entry name" value="P-loop containing nucleotide triphosphate hydrolases"/>
    <property type="match status" value="1"/>
</dbReference>
<evidence type="ECO:0000313" key="14">
    <source>
        <dbReference type="Proteomes" id="UP000095768"/>
    </source>
</evidence>
<dbReference type="InterPro" id="IPR003442">
    <property type="entry name" value="T6A_TsaE"/>
</dbReference>
<evidence type="ECO:0000313" key="12">
    <source>
        <dbReference type="EMBL" id="SCT50148.1"/>
    </source>
</evidence>
<evidence type="ECO:0000256" key="8">
    <source>
        <dbReference type="ARBA" id="ARBA00022840"/>
    </source>
</evidence>
<dbReference type="Pfam" id="PF02367">
    <property type="entry name" value="TsaE"/>
    <property type="match status" value="1"/>
</dbReference>
<dbReference type="GO" id="GO:0046872">
    <property type="term" value="F:metal ion binding"/>
    <property type="evidence" value="ECO:0007669"/>
    <property type="project" value="UniProtKB-KW"/>
</dbReference>
<evidence type="ECO:0000256" key="2">
    <source>
        <dbReference type="ARBA" id="ARBA00007599"/>
    </source>
</evidence>
<dbReference type="EMBL" id="FMPG01000021">
    <property type="protein sequence ID" value="SCT50148.1"/>
    <property type="molecule type" value="Genomic_DNA"/>
</dbReference>
<dbReference type="PANTHER" id="PTHR33540:SF2">
    <property type="entry name" value="TRNA THREONYLCARBAMOYLADENOSINE BIOSYNTHESIS PROTEIN TSAE"/>
    <property type="match status" value="1"/>
</dbReference>
<evidence type="ECO:0000256" key="9">
    <source>
        <dbReference type="ARBA" id="ARBA00022842"/>
    </source>
</evidence>
<dbReference type="Proteomes" id="UP000095768">
    <property type="component" value="Unassembled WGS sequence"/>
</dbReference>
<reference evidence="12 14" key="2">
    <citation type="submission" date="2016-09" db="EMBL/GenBank/DDBJ databases">
        <authorList>
            <consortium name="Pathogen Informatics"/>
        </authorList>
    </citation>
    <scope>NUCLEOTIDE SEQUENCE [LARGE SCALE GENOMIC DNA]</scope>
    <source>
        <strain evidence="12 14">82B</strain>
    </source>
</reference>
<keyword evidence="6" id="KW-0479">Metal-binding</keyword>
<evidence type="ECO:0000256" key="1">
    <source>
        <dbReference type="ARBA" id="ARBA00004496"/>
    </source>
</evidence>
<proteinExistence type="inferred from homology"/>
<evidence type="ECO:0000256" key="5">
    <source>
        <dbReference type="ARBA" id="ARBA00022694"/>
    </source>
</evidence>
<evidence type="ECO:0000256" key="6">
    <source>
        <dbReference type="ARBA" id="ARBA00022723"/>
    </source>
</evidence>
<dbReference type="Proteomes" id="UP000095412">
    <property type="component" value="Unassembled WGS sequence"/>
</dbReference>
<accession>A0A1D4R9T9</accession>
<keyword evidence="4" id="KW-0963">Cytoplasm</keyword>
<evidence type="ECO:0000256" key="10">
    <source>
        <dbReference type="ARBA" id="ARBA00032441"/>
    </source>
</evidence>
<keyword evidence="12" id="KW-0378">Hydrolase</keyword>
<dbReference type="GO" id="GO:0005524">
    <property type="term" value="F:ATP binding"/>
    <property type="evidence" value="ECO:0007669"/>
    <property type="project" value="UniProtKB-KW"/>
</dbReference>
<reference evidence="11 13" key="1">
    <citation type="submission" date="2016-09" db="EMBL/GenBank/DDBJ databases">
        <authorList>
            <consortium name="Pathogen Informatics"/>
            <person name="Sun Q."/>
            <person name="Inoue M."/>
        </authorList>
    </citation>
    <scope>NUCLEOTIDE SEQUENCE [LARGE SCALE GENOMIC DNA]</scope>
    <source>
        <strain evidence="11 13">82C</strain>
    </source>
</reference>
<keyword evidence="7" id="KW-0547">Nucleotide-binding</keyword>
<comment type="similarity">
    <text evidence="2">Belongs to the TsaE family.</text>
</comment>
<keyword evidence="13" id="KW-1185">Reference proteome</keyword>
<dbReference type="GO" id="GO:0005737">
    <property type="term" value="C:cytoplasm"/>
    <property type="evidence" value="ECO:0007669"/>
    <property type="project" value="UniProtKB-SubCell"/>
</dbReference>
<dbReference type="RefSeq" id="WP_069996541.1">
    <property type="nucleotide sequence ID" value="NZ_FMPG01000021.1"/>
</dbReference>
<evidence type="ECO:0000256" key="3">
    <source>
        <dbReference type="ARBA" id="ARBA00019010"/>
    </source>
</evidence>
<dbReference type="PANTHER" id="PTHR33540">
    <property type="entry name" value="TRNA THREONYLCARBAMOYLADENOSINE BIOSYNTHESIS PROTEIN TSAE"/>
    <property type="match status" value="1"/>
</dbReference>
<evidence type="ECO:0000313" key="11">
    <source>
        <dbReference type="EMBL" id="SCT44085.1"/>
    </source>
</evidence>
<dbReference type="OrthoDB" id="9815896at2"/>
<dbReference type="EMBL" id="FMPI01000026">
    <property type="protein sequence ID" value="SCT44085.1"/>
    <property type="molecule type" value="Genomic_DNA"/>
</dbReference>
<name>A0A1D4R9T9_9STAP</name>
<keyword evidence="5" id="KW-0819">tRNA processing</keyword>
<sequence length="156" mass="17753">MIKIRDLEGMKRFGELLAQHLSSGDLILLNGDLGAGKTTLSQFVGKALGVKRNINSPTFNIIKSYQGTNLKLHHMDCYRLEHSEEDLGFDEYFEDHAVILIEWSQFISEYLPAEHLTLDIKANEASERTIEINANSEHYINIKEAVERELSVDGYI</sequence>
<keyword evidence="9" id="KW-0460">Magnesium</keyword>
<comment type="subcellular location">
    <subcellularLocation>
        <location evidence="1">Cytoplasm</location>
    </subcellularLocation>
</comment>
<dbReference type="NCBIfam" id="TIGR00150">
    <property type="entry name" value="T6A_YjeE"/>
    <property type="match status" value="1"/>
</dbReference>
<dbReference type="InterPro" id="IPR027417">
    <property type="entry name" value="P-loop_NTPase"/>
</dbReference>
<gene>
    <name evidence="12" type="primary">ydiB</name>
    <name evidence="12" type="ORF">SAMEA2297795_02633</name>
    <name evidence="11" type="ORF">SAMEA2297796_02412</name>
</gene>